<protein>
    <recommendedName>
        <fullName evidence="2">CCHC-type domain-containing protein</fullName>
    </recommendedName>
</protein>
<dbReference type="VEuPathDB" id="VectorBase:HLOH_040266"/>
<gene>
    <name evidence="3" type="ORF">HPB48_026784</name>
</gene>
<dbReference type="SMART" id="SM00343">
    <property type="entry name" value="ZnF_C2HC"/>
    <property type="match status" value="2"/>
</dbReference>
<dbReference type="PROSITE" id="PS50158">
    <property type="entry name" value="ZF_CCHC"/>
    <property type="match status" value="1"/>
</dbReference>
<dbReference type="GO" id="GO:0003676">
    <property type="term" value="F:nucleic acid binding"/>
    <property type="evidence" value="ECO:0007669"/>
    <property type="project" value="InterPro"/>
</dbReference>
<dbReference type="Gene3D" id="4.10.60.10">
    <property type="entry name" value="Zinc finger, CCHC-type"/>
    <property type="match status" value="1"/>
</dbReference>
<keyword evidence="1" id="KW-0863">Zinc-finger</keyword>
<dbReference type="EMBL" id="JABSTR010003099">
    <property type="protein sequence ID" value="KAH9384771.1"/>
    <property type="molecule type" value="Genomic_DNA"/>
</dbReference>
<dbReference type="Proteomes" id="UP000821853">
    <property type="component" value="Unassembled WGS sequence"/>
</dbReference>
<dbReference type="GO" id="GO:0008270">
    <property type="term" value="F:zinc ion binding"/>
    <property type="evidence" value="ECO:0007669"/>
    <property type="project" value="UniProtKB-KW"/>
</dbReference>
<keyword evidence="1" id="KW-0479">Metal-binding</keyword>
<keyword evidence="1" id="KW-0862">Zinc</keyword>
<proteinExistence type="predicted"/>
<feature type="domain" description="CCHC-type" evidence="2">
    <location>
        <begin position="77"/>
        <end position="93"/>
    </location>
</feature>
<keyword evidence="4" id="KW-1185">Reference proteome</keyword>
<evidence type="ECO:0000313" key="3">
    <source>
        <dbReference type="EMBL" id="KAH9384771.1"/>
    </source>
</evidence>
<sequence>MELESREQCCELPQRQVAGNRPEKQRSCPFTASALHVTARKDRKEECFFCHSQKHSSRSCTADLSLATKKEHLARDRRCFRCTTKGHQARNCRARLSCASCHGRHATTTCDPSFKAIMQPRVHRNNGLRIGPGSSVWREQQRTVERSF</sequence>
<comment type="caution">
    <text evidence="3">The sequence shown here is derived from an EMBL/GenBank/DDBJ whole genome shotgun (WGS) entry which is preliminary data.</text>
</comment>
<dbReference type="InterPro" id="IPR001878">
    <property type="entry name" value="Znf_CCHC"/>
</dbReference>
<evidence type="ECO:0000256" key="1">
    <source>
        <dbReference type="PROSITE-ProRule" id="PRU00047"/>
    </source>
</evidence>
<name>A0A9J6HAL8_HAELO</name>
<reference evidence="3 4" key="1">
    <citation type="journal article" date="2020" name="Cell">
        <title>Large-Scale Comparative Analyses of Tick Genomes Elucidate Their Genetic Diversity and Vector Capacities.</title>
        <authorList>
            <consortium name="Tick Genome and Microbiome Consortium (TIGMIC)"/>
            <person name="Jia N."/>
            <person name="Wang J."/>
            <person name="Shi W."/>
            <person name="Du L."/>
            <person name="Sun Y."/>
            <person name="Zhan W."/>
            <person name="Jiang J.F."/>
            <person name="Wang Q."/>
            <person name="Zhang B."/>
            <person name="Ji P."/>
            <person name="Bell-Sakyi L."/>
            <person name="Cui X.M."/>
            <person name="Yuan T.T."/>
            <person name="Jiang B.G."/>
            <person name="Yang W.F."/>
            <person name="Lam T.T."/>
            <person name="Chang Q.C."/>
            <person name="Ding S.J."/>
            <person name="Wang X.J."/>
            <person name="Zhu J.G."/>
            <person name="Ruan X.D."/>
            <person name="Zhao L."/>
            <person name="Wei J.T."/>
            <person name="Ye R.Z."/>
            <person name="Que T.C."/>
            <person name="Du C.H."/>
            <person name="Zhou Y.H."/>
            <person name="Cheng J.X."/>
            <person name="Dai P.F."/>
            <person name="Guo W.B."/>
            <person name="Han X.H."/>
            <person name="Huang E.J."/>
            <person name="Li L.F."/>
            <person name="Wei W."/>
            <person name="Gao Y.C."/>
            <person name="Liu J.Z."/>
            <person name="Shao H.Z."/>
            <person name="Wang X."/>
            <person name="Wang C.C."/>
            <person name="Yang T.C."/>
            <person name="Huo Q.B."/>
            <person name="Li W."/>
            <person name="Chen H.Y."/>
            <person name="Chen S.E."/>
            <person name="Zhou L.G."/>
            <person name="Ni X.B."/>
            <person name="Tian J.H."/>
            <person name="Sheng Y."/>
            <person name="Liu T."/>
            <person name="Pan Y.S."/>
            <person name="Xia L.Y."/>
            <person name="Li J."/>
            <person name="Zhao F."/>
            <person name="Cao W.C."/>
        </authorList>
    </citation>
    <scope>NUCLEOTIDE SEQUENCE [LARGE SCALE GENOMIC DNA]</scope>
    <source>
        <strain evidence="3">HaeL-2018</strain>
    </source>
</reference>
<organism evidence="3 4">
    <name type="scientific">Haemaphysalis longicornis</name>
    <name type="common">Bush tick</name>
    <dbReference type="NCBI Taxonomy" id="44386"/>
    <lineage>
        <taxon>Eukaryota</taxon>
        <taxon>Metazoa</taxon>
        <taxon>Ecdysozoa</taxon>
        <taxon>Arthropoda</taxon>
        <taxon>Chelicerata</taxon>
        <taxon>Arachnida</taxon>
        <taxon>Acari</taxon>
        <taxon>Parasitiformes</taxon>
        <taxon>Ixodida</taxon>
        <taxon>Ixodoidea</taxon>
        <taxon>Ixodidae</taxon>
        <taxon>Haemaphysalinae</taxon>
        <taxon>Haemaphysalis</taxon>
    </lineage>
</organism>
<evidence type="ECO:0000313" key="4">
    <source>
        <dbReference type="Proteomes" id="UP000821853"/>
    </source>
</evidence>
<accession>A0A9J6HAL8</accession>
<evidence type="ECO:0000259" key="2">
    <source>
        <dbReference type="PROSITE" id="PS50158"/>
    </source>
</evidence>
<dbReference type="OrthoDB" id="6505652at2759"/>
<dbReference type="AlphaFoldDB" id="A0A9J6HAL8"/>